<proteinExistence type="predicted"/>
<reference evidence="2" key="1">
    <citation type="journal article" date="2015" name="Nature">
        <title>Complex archaea that bridge the gap between prokaryotes and eukaryotes.</title>
        <authorList>
            <person name="Spang A."/>
            <person name="Saw J.H."/>
            <person name="Jorgensen S.L."/>
            <person name="Zaremba-Niedzwiedzka K."/>
            <person name="Martijn J."/>
            <person name="Lind A.E."/>
            <person name="van Eijk R."/>
            <person name="Schleper C."/>
            <person name="Guy L."/>
            <person name="Ettema T.J."/>
        </authorList>
    </citation>
    <scope>NUCLEOTIDE SEQUENCE</scope>
</reference>
<dbReference type="EMBL" id="LAZR01014411">
    <property type="protein sequence ID" value="KKM17613.1"/>
    <property type="molecule type" value="Genomic_DNA"/>
</dbReference>
<keyword evidence="1" id="KW-0812">Transmembrane</keyword>
<feature type="transmembrane region" description="Helical" evidence="1">
    <location>
        <begin position="21"/>
        <end position="39"/>
    </location>
</feature>
<keyword evidence="1" id="KW-1133">Transmembrane helix</keyword>
<keyword evidence="1" id="KW-0472">Membrane</keyword>
<feature type="transmembrane region" description="Helical" evidence="1">
    <location>
        <begin position="54"/>
        <end position="75"/>
    </location>
</feature>
<accession>A0A0F9K6D5</accession>
<organism evidence="2">
    <name type="scientific">marine sediment metagenome</name>
    <dbReference type="NCBI Taxonomy" id="412755"/>
    <lineage>
        <taxon>unclassified sequences</taxon>
        <taxon>metagenomes</taxon>
        <taxon>ecological metagenomes</taxon>
    </lineage>
</organism>
<dbReference type="AlphaFoldDB" id="A0A0F9K6D5"/>
<comment type="caution">
    <text evidence="2">The sequence shown here is derived from an EMBL/GenBank/DDBJ whole genome shotgun (WGS) entry which is preliminary data.</text>
</comment>
<gene>
    <name evidence="2" type="ORF">LCGC14_1673980</name>
</gene>
<protein>
    <submittedName>
        <fullName evidence="2">Uncharacterized protein</fullName>
    </submittedName>
</protein>
<evidence type="ECO:0000256" key="1">
    <source>
        <dbReference type="SAM" id="Phobius"/>
    </source>
</evidence>
<feature type="non-terminal residue" evidence="2">
    <location>
        <position position="1"/>
    </location>
</feature>
<evidence type="ECO:0000313" key="2">
    <source>
        <dbReference type="EMBL" id="KKM17613.1"/>
    </source>
</evidence>
<name>A0A0F9K6D5_9ZZZZ</name>
<sequence>FLGGMGYIISRSEGNSREKSFILSVSIGTVAGILYEFLWDDFINKGEAGWEDSLYVTFGSLTAAAVCASLDYIFLGELNFGILIPL</sequence>